<proteinExistence type="predicted"/>
<dbReference type="EMBL" id="BK016090">
    <property type="protein sequence ID" value="DAF94262.1"/>
    <property type="molecule type" value="Genomic_DNA"/>
</dbReference>
<dbReference type="EMBL" id="BK016090">
    <property type="protein sequence ID" value="DAF94149.1"/>
    <property type="molecule type" value="Genomic_DNA"/>
</dbReference>
<reference evidence="1" key="1">
    <citation type="journal article" date="2021" name="Proc. Natl. Acad. Sci. U.S.A.">
        <title>A Catalog of Tens of Thousands of Viruses from Human Metagenomes Reveals Hidden Associations with Chronic Diseases.</title>
        <authorList>
            <person name="Tisza M.J."/>
            <person name="Buck C.B."/>
        </authorList>
    </citation>
    <scope>NUCLEOTIDE SEQUENCE</scope>
    <source>
        <strain evidence="1">Ctu2j3</strain>
    </source>
</reference>
<protein>
    <submittedName>
        <fullName evidence="1">Uncharacterized protein</fullName>
    </submittedName>
</protein>
<sequence length="284" mass="32448">MSTPYQEIYKYQVDWPSTDSTENRRLGYRYPRSILLPPYLAANPYYVDYTNAIDNVFEGQVDIKTEILQNLRNMWVTNPPLEQQIADQVSGTGTDPVTGLPFMGGHLIDFDQWSQPERDILAKQVNALGMKLANAGVLTDDSYQAISRWVGMYWYGKGTRSFIDFINYCLSSFLDVKPMWTQDYVHFYRTGDSRIGTPIWQGGTWYPTTHVQLIAKGGLGDLDINTLVSFFYEIANYNLVLYSVDEEFDMPITDDPTLVRTDAQIVALGLWEDVLITILPDPTI</sequence>
<organism evidence="1">
    <name type="scientific">Myoviridae sp. ctu2j3</name>
    <dbReference type="NCBI Taxonomy" id="2825197"/>
    <lineage>
        <taxon>Viruses</taxon>
        <taxon>Duplodnaviria</taxon>
        <taxon>Heunggongvirae</taxon>
        <taxon>Uroviricota</taxon>
        <taxon>Caudoviricetes</taxon>
    </lineage>
</organism>
<evidence type="ECO:0000313" key="1">
    <source>
        <dbReference type="EMBL" id="DAF94262.1"/>
    </source>
</evidence>
<name>A0A8S5UIS2_9CAUD</name>
<accession>A0A8S5UIS2</accession>